<evidence type="ECO:0000313" key="2">
    <source>
        <dbReference type="Proteomes" id="UP000013026"/>
    </source>
</evidence>
<dbReference type="STRING" id="504728.K649_02550"/>
<organism evidence="1 2">
    <name type="scientific">Meiothermus ruber (strain ATCC 35948 / DSM 1279 / VKM B-1258 / 21)</name>
    <name type="common">Thermus ruber</name>
    <dbReference type="NCBI Taxonomy" id="504728"/>
    <lineage>
        <taxon>Bacteria</taxon>
        <taxon>Thermotogati</taxon>
        <taxon>Deinococcota</taxon>
        <taxon>Deinococci</taxon>
        <taxon>Thermales</taxon>
        <taxon>Thermaceae</taxon>
        <taxon>Meiothermus</taxon>
    </lineage>
</organism>
<dbReference type="Pfam" id="PF11236">
    <property type="entry name" value="DUF3037"/>
    <property type="match status" value="1"/>
</dbReference>
<dbReference type="Proteomes" id="UP000013026">
    <property type="component" value="Chromosome"/>
</dbReference>
<sequence>MAMKRMQATYMVIRYLPDVPREEFVNVGVVLTCPDAGFQNIRILDHFSEGSRAKALGGDGLFVRHALTKLHNIIAQRRVDDLLGKEASPDGQLTREGMALLQEVFCNNIRFSPLRTAVTSDPAATLAQLFRDYVGDQQPRPEPRTVTRTLIRKRVHEVFVQFRLFSLGLKEDWRLPLLTEPTVDLAYKNDAWHFFQAISFAGHERAVKTAVNAYRQTARDAWESDTEVRDAQFVALVYRPSQPTSQIRNLEEALKHDNIQLRDYRDAPEIAKDIKRDLEAHLLIR</sequence>
<name>M9X3A4_MEIRD</name>
<dbReference type="AlphaFoldDB" id="M9X3A4"/>
<protein>
    <recommendedName>
        <fullName evidence="3">DUF3037 domain-containing protein</fullName>
    </recommendedName>
</protein>
<dbReference type="KEGG" id="mre:K649_02550"/>
<dbReference type="PATRIC" id="fig|504728.9.peg.528"/>
<dbReference type="OrthoDB" id="112479at2"/>
<evidence type="ECO:0000313" key="1">
    <source>
        <dbReference type="EMBL" id="AGK03812.1"/>
    </source>
</evidence>
<proteinExistence type="predicted"/>
<dbReference type="EMBL" id="CP005385">
    <property type="protein sequence ID" value="AGK03812.1"/>
    <property type="molecule type" value="Genomic_DNA"/>
</dbReference>
<dbReference type="InterPro" id="IPR021398">
    <property type="entry name" value="DUF3037"/>
</dbReference>
<gene>
    <name evidence="1" type="ORF">K649_02550</name>
</gene>
<accession>M9X3A4</accession>
<reference evidence="1 2" key="1">
    <citation type="submission" date="2013-04" db="EMBL/GenBank/DDBJ databases">
        <authorList>
            <person name="Chin J."/>
            <person name="Alexander D.H."/>
            <person name="Marks P."/>
            <person name="Korlach J."/>
            <person name="Clum A."/>
            <person name="Copeland A."/>
        </authorList>
    </citation>
    <scope>NUCLEOTIDE SEQUENCE [LARGE SCALE GENOMIC DNA]</scope>
    <source>
        <strain evidence="2">ATCC 35948 / DSM 1279 / VKM B-1258 / 21</strain>
    </source>
</reference>
<evidence type="ECO:0008006" key="3">
    <source>
        <dbReference type="Google" id="ProtNLM"/>
    </source>
</evidence>